<evidence type="ECO:0000313" key="2">
    <source>
        <dbReference type="EMBL" id="KAF6360038.1"/>
    </source>
</evidence>
<dbReference type="AlphaFoldDB" id="A0A7J7YE15"/>
<dbReference type="Proteomes" id="UP000527355">
    <property type="component" value="Unassembled WGS sequence"/>
</dbReference>
<evidence type="ECO:0000256" key="1">
    <source>
        <dbReference type="SAM" id="Coils"/>
    </source>
</evidence>
<accession>A0A7J7YE15</accession>
<comment type="caution">
    <text evidence="2">The sequence shown here is derived from an EMBL/GenBank/DDBJ whole genome shotgun (WGS) entry which is preliminary data.</text>
</comment>
<reference evidence="2 3" key="1">
    <citation type="journal article" date="2020" name="Nature">
        <title>Six reference-quality genomes reveal evolution of bat adaptations.</title>
        <authorList>
            <person name="Jebb D."/>
            <person name="Huang Z."/>
            <person name="Pippel M."/>
            <person name="Hughes G.M."/>
            <person name="Lavrichenko K."/>
            <person name="Devanna P."/>
            <person name="Winkler S."/>
            <person name="Jermiin L.S."/>
            <person name="Skirmuntt E.C."/>
            <person name="Katzourakis A."/>
            <person name="Burkitt-Gray L."/>
            <person name="Ray D.A."/>
            <person name="Sullivan K.A.M."/>
            <person name="Roscito J.G."/>
            <person name="Kirilenko B.M."/>
            <person name="Davalos L.M."/>
            <person name="Corthals A.P."/>
            <person name="Power M.L."/>
            <person name="Jones G."/>
            <person name="Ransome R.D."/>
            <person name="Dechmann D.K.N."/>
            <person name="Locatelli A.G."/>
            <person name="Puechmaille S.J."/>
            <person name="Fedrigo O."/>
            <person name="Jarvis E.D."/>
            <person name="Hiller M."/>
            <person name="Vernes S.C."/>
            <person name="Myers E.W."/>
            <person name="Teeling E.C."/>
        </authorList>
    </citation>
    <scope>NUCLEOTIDE SEQUENCE [LARGE SCALE GENOMIC DNA]</scope>
    <source>
        <strain evidence="2">MMyoMyo1</strain>
        <tissue evidence="2">Flight muscle</tissue>
    </source>
</reference>
<organism evidence="2 3">
    <name type="scientific">Myotis myotis</name>
    <name type="common">Greater mouse-eared bat</name>
    <name type="synonym">Vespertilio myotis</name>
    <dbReference type="NCBI Taxonomy" id="51298"/>
    <lineage>
        <taxon>Eukaryota</taxon>
        <taxon>Metazoa</taxon>
        <taxon>Chordata</taxon>
        <taxon>Craniata</taxon>
        <taxon>Vertebrata</taxon>
        <taxon>Euteleostomi</taxon>
        <taxon>Mammalia</taxon>
        <taxon>Eutheria</taxon>
        <taxon>Laurasiatheria</taxon>
        <taxon>Chiroptera</taxon>
        <taxon>Yangochiroptera</taxon>
        <taxon>Vespertilionidae</taxon>
        <taxon>Myotis</taxon>
    </lineage>
</organism>
<evidence type="ECO:0000313" key="3">
    <source>
        <dbReference type="Proteomes" id="UP000527355"/>
    </source>
</evidence>
<name>A0A7J7YE15_MYOMY</name>
<keyword evidence="1" id="KW-0175">Coiled coil</keyword>
<proteinExistence type="predicted"/>
<sequence length="125" mass="14760">MQHSCQALCFSHRPHTTWSPDLSMIAKMGRQRNNLQRKEKADCQEKKLNEIETCNMSEKEFRVMVIEFINQMDEKINNLYKNREELKNGIATIKNMMESFNSRLEEAKDQISSLEDRAEKDSQSE</sequence>
<protein>
    <submittedName>
        <fullName evidence="2">Uncharacterized protein</fullName>
    </submittedName>
</protein>
<dbReference type="EMBL" id="JABWUV010000004">
    <property type="protein sequence ID" value="KAF6360038.1"/>
    <property type="molecule type" value="Genomic_DNA"/>
</dbReference>
<feature type="coiled-coil region" evidence="1">
    <location>
        <begin position="69"/>
        <end position="124"/>
    </location>
</feature>
<gene>
    <name evidence="2" type="ORF">mMyoMyo1_010996</name>
</gene>
<keyword evidence="3" id="KW-1185">Reference proteome</keyword>